<evidence type="ECO:0000256" key="3">
    <source>
        <dbReference type="ARBA" id="ARBA00022630"/>
    </source>
</evidence>
<dbReference type="InterPro" id="IPR017927">
    <property type="entry name" value="FAD-bd_FR_type"/>
</dbReference>
<dbReference type="InterPro" id="IPR039261">
    <property type="entry name" value="FNR_nucleotide-bd"/>
</dbReference>
<gene>
    <name evidence="15" type="ORF">UFOPK2370_01130</name>
</gene>
<dbReference type="Pfam" id="PF01794">
    <property type="entry name" value="Ferric_reduct"/>
    <property type="match status" value="1"/>
</dbReference>
<comment type="cofactor">
    <cofactor evidence="1">
        <name>FAD</name>
        <dbReference type="ChEBI" id="CHEBI:57692"/>
    </cofactor>
</comment>
<dbReference type="PANTHER" id="PTHR47354:SF8">
    <property type="entry name" value="1,2-PHENYLACETYL-COA EPOXIDASE, SUBUNIT E"/>
    <property type="match status" value="1"/>
</dbReference>
<evidence type="ECO:0000313" key="15">
    <source>
        <dbReference type="EMBL" id="CAB4693876.1"/>
    </source>
</evidence>
<dbReference type="InterPro" id="IPR001433">
    <property type="entry name" value="OxRdtase_FAD/NAD-bd"/>
</dbReference>
<dbReference type="Gene3D" id="3.40.50.80">
    <property type="entry name" value="Nucleotide-binding domain of ferredoxin-NADP reductase (FNR) module"/>
    <property type="match status" value="1"/>
</dbReference>
<dbReference type="GO" id="GO:0050660">
    <property type="term" value="F:flavin adenine dinucleotide binding"/>
    <property type="evidence" value="ECO:0007669"/>
    <property type="project" value="TreeGrafter"/>
</dbReference>
<sequence>MTQPPDEPTLELAQPKTSVRLGAKKLQEIKRGQDLIEALGWASLVTTVAIFLLNGGLQEITDLGSVLYAVTRLAALLATNLLLIDILLVARVSWLDRFYGHDRVTLAHKKLGKPILYLVIIHVLASVTQFSLLSGENLINEFIAMVTYTPDIVTSALAFAAMITVVVTSLNISRKRMPYEVWHILHLLAYAAVLLAIPHQFSLGNDINSQDFATYYWIALYVFVLANIAWFRILKPLLRAMTSKLKVERIERTSSDSISVYLSGKNMKKYRAEAGQFFLFRALTARGWFRPHPFSMSAASNSKHVRFTIGSRGDDTEQLQGIQPGTTVLLEGPYGVFTESRRTKKDVVLIASGIGIPPIRALAESIVGHEDDVTIIYRVRDEKDAPLMTETRELARIRGFKLVVLAGKRATPNSWMSAGPEGATDLDRLLEIAPQVKNSDVYVCGPTAWTRAVERTLNRAGTPRPQVHTEEYAW</sequence>
<dbReference type="GO" id="GO:0016491">
    <property type="term" value="F:oxidoreductase activity"/>
    <property type="evidence" value="ECO:0007669"/>
    <property type="project" value="UniProtKB-KW"/>
</dbReference>
<feature type="domain" description="FAD-binding FR-type" evidence="14">
    <location>
        <begin position="240"/>
        <end position="340"/>
    </location>
</feature>
<dbReference type="PANTHER" id="PTHR47354">
    <property type="entry name" value="NADH OXIDOREDUCTASE HCR"/>
    <property type="match status" value="1"/>
</dbReference>
<feature type="transmembrane region" description="Helical" evidence="13">
    <location>
        <begin position="115"/>
        <end position="132"/>
    </location>
</feature>
<protein>
    <submittedName>
        <fullName evidence="15">Unannotated protein</fullName>
    </submittedName>
</protein>
<keyword evidence="5" id="KW-0001">2Fe-2S</keyword>
<evidence type="ECO:0000256" key="12">
    <source>
        <dbReference type="ARBA" id="ARBA00023136"/>
    </source>
</evidence>
<keyword evidence="12 13" id="KW-0472">Membrane</keyword>
<feature type="transmembrane region" description="Helical" evidence="13">
    <location>
        <begin position="215"/>
        <end position="234"/>
    </location>
</feature>
<dbReference type="PRINTS" id="PR00410">
    <property type="entry name" value="PHEHYDRXLASE"/>
</dbReference>
<evidence type="ECO:0000256" key="5">
    <source>
        <dbReference type="ARBA" id="ARBA00022714"/>
    </source>
</evidence>
<evidence type="ECO:0000256" key="13">
    <source>
        <dbReference type="SAM" id="Phobius"/>
    </source>
</evidence>
<evidence type="ECO:0000256" key="1">
    <source>
        <dbReference type="ARBA" id="ARBA00001974"/>
    </source>
</evidence>
<keyword evidence="8 13" id="KW-1133">Transmembrane helix</keyword>
<organism evidence="15">
    <name type="scientific">freshwater metagenome</name>
    <dbReference type="NCBI Taxonomy" id="449393"/>
    <lineage>
        <taxon>unclassified sequences</taxon>
        <taxon>metagenomes</taxon>
        <taxon>ecological metagenomes</taxon>
    </lineage>
</organism>
<dbReference type="InterPro" id="IPR050415">
    <property type="entry name" value="MRET"/>
</dbReference>
<dbReference type="CDD" id="cd06198">
    <property type="entry name" value="FNR_like_3"/>
    <property type="match status" value="1"/>
</dbReference>
<dbReference type="EMBL" id="CAEZXK010000045">
    <property type="protein sequence ID" value="CAB4693876.1"/>
    <property type="molecule type" value="Genomic_DNA"/>
</dbReference>
<evidence type="ECO:0000256" key="4">
    <source>
        <dbReference type="ARBA" id="ARBA00022692"/>
    </source>
</evidence>
<dbReference type="GO" id="GO:0016020">
    <property type="term" value="C:membrane"/>
    <property type="evidence" value="ECO:0007669"/>
    <property type="project" value="UniProtKB-SubCell"/>
</dbReference>
<keyword evidence="4 13" id="KW-0812">Transmembrane</keyword>
<dbReference type="PROSITE" id="PS51384">
    <property type="entry name" value="FAD_FR"/>
    <property type="match status" value="1"/>
</dbReference>
<keyword evidence="7" id="KW-0274">FAD</keyword>
<dbReference type="InterPro" id="IPR017938">
    <property type="entry name" value="Riboflavin_synthase-like_b-brl"/>
</dbReference>
<keyword evidence="10" id="KW-0408">Iron</keyword>
<dbReference type="Gene3D" id="2.40.30.10">
    <property type="entry name" value="Translation factors"/>
    <property type="match status" value="1"/>
</dbReference>
<keyword evidence="3" id="KW-0285">Flavoprotein</keyword>
<dbReference type="SUPFAM" id="SSF52343">
    <property type="entry name" value="Ferredoxin reductase-like, C-terminal NADP-linked domain"/>
    <property type="match status" value="1"/>
</dbReference>
<evidence type="ECO:0000256" key="10">
    <source>
        <dbReference type="ARBA" id="ARBA00023004"/>
    </source>
</evidence>
<dbReference type="Pfam" id="PF00175">
    <property type="entry name" value="NAD_binding_1"/>
    <property type="match status" value="1"/>
</dbReference>
<evidence type="ECO:0000256" key="11">
    <source>
        <dbReference type="ARBA" id="ARBA00023014"/>
    </source>
</evidence>
<evidence type="ECO:0000259" key="14">
    <source>
        <dbReference type="PROSITE" id="PS51384"/>
    </source>
</evidence>
<evidence type="ECO:0000256" key="2">
    <source>
        <dbReference type="ARBA" id="ARBA00004141"/>
    </source>
</evidence>
<dbReference type="GO" id="GO:0051537">
    <property type="term" value="F:2 iron, 2 sulfur cluster binding"/>
    <property type="evidence" value="ECO:0007669"/>
    <property type="project" value="UniProtKB-KW"/>
</dbReference>
<feature type="transmembrane region" description="Helical" evidence="13">
    <location>
        <begin position="152"/>
        <end position="172"/>
    </location>
</feature>
<dbReference type="AlphaFoldDB" id="A0A6J6P565"/>
<dbReference type="InterPro" id="IPR013130">
    <property type="entry name" value="Fe3_Rdtase_TM_dom"/>
</dbReference>
<evidence type="ECO:0000256" key="6">
    <source>
        <dbReference type="ARBA" id="ARBA00022723"/>
    </source>
</evidence>
<feature type="transmembrane region" description="Helical" evidence="13">
    <location>
        <begin position="73"/>
        <end position="94"/>
    </location>
</feature>
<evidence type="ECO:0000256" key="7">
    <source>
        <dbReference type="ARBA" id="ARBA00022827"/>
    </source>
</evidence>
<evidence type="ECO:0000256" key="9">
    <source>
        <dbReference type="ARBA" id="ARBA00023002"/>
    </source>
</evidence>
<dbReference type="GO" id="GO:0046872">
    <property type="term" value="F:metal ion binding"/>
    <property type="evidence" value="ECO:0007669"/>
    <property type="project" value="UniProtKB-KW"/>
</dbReference>
<dbReference type="SUPFAM" id="SSF63380">
    <property type="entry name" value="Riboflavin synthase domain-like"/>
    <property type="match status" value="1"/>
</dbReference>
<proteinExistence type="predicted"/>
<feature type="transmembrane region" description="Helical" evidence="13">
    <location>
        <begin position="35"/>
        <end position="53"/>
    </location>
</feature>
<keyword evidence="11" id="KW-0411">Iron-sulfur</keyword>
<feature type="transmembrane region" description="Helical" evidence="13">
    <location>
        <begin position="184"/>
        <end position="203"/>
    </location>
</feature>
<comment type="subcellular location">
    <subcellularLocation>
        <location evidence="2">Membrane</location>
        <topology evidence="2">Multi-pass membrane protein</topology>
    </subcellularLocation>
</comment>
<keyword evidence="9" id="KW-0560">Oxidoreductase</keyword>
<name>A0A6J6P565_9ZZZZ</name>
<reference evidence="15" key="1">
    <citation type="submission" date="2020-05" db="EMBL/GenBank/DDBJ databases">
        <authorList>
            <person name="Chiriac C."/>
            <person name="Salcher M."/>
            <person name="Ghai R."/>
            <person name="Kavagutti S V."/>
        </authorList>
    </citation>
    <scope>NUCLEOTIDE SEQUENCE</scope>
</reference>
<keyword evidence="6" id="KW-0479">Metal-binding</keyword>
<evidence type="ECO:0000256" key="8">
    <source>
        <dbReference type="ARBA" id="ARBA00022989"/>
    </source>
</evidence>
<accession>A0A6J6P565</accession>